<dbReference type="OrthoDB" id="9765158at2"/>
<organism evidence="3 4">
    <name type="scientific">Marinospirillum alkaliphilum DSM 21637</name>
    <dbReference type="NCBI Taxonomy" id="1122209"/>
    <lineage>
        <taxon>Bacteria</taxon>
        <taxon>Pseudomonadati</taxon>
        <taxon>Pseudomonadota</taxon>
        <taxon>Gammaproteobacteria</taxon>
        <taxon>Oceanospirillales</taxon>
        <taxon>Oceanospirillaceae</taxon>
        <taxon>Marinospirillum</taxon>
    </lineage>
</organism>
<dbReference type="CDD" id="cd00118">
    <property type="entry name" value="LysM"/>
    <property type="match status" value="1"/>
</dbReference>
<dbReference type="EMBL" id="FPJW01000014">
    <property type="protein sequence ID" value="SFX78523.1"/>
    <property type="molecule type" value="Genomic_DNA"/>
</dbReference>
<evidence type="ECO:0000313" key="4">
    <source>
        <dbReference type="Proteomes" id="UP000182350"/>
    </source>
</evidence>
<sequence>MFTLGFRRLLLLVVVAGFSMMVQATSLKVDAPKRYEVQRGDSLWSIAERFLDDPWMWPHLWRANPQVQNPHLLYPGDIIELLQVDGRTVVQLRPRLRIMTLQEPIPFMPLEQVDAFLNRDVMIDRPDFEDALYIVGLSEERTLAGRGDQVQVLGSLTAGVTRYGIYRDLEEIRHPVTRQHLGFKARAIGVAYLVSDEDRMASFRIVESQEEIRVGDRLLPFTDSPFDAGFQPRPPAVALHGMVLRALAASEQQLIGPYQPIMLDLGSEQLQPGHMVEVLAPGRRVRNPQTGEVVFAAENPRGLAMVYRTFDHVSFALVLQSHQPMAPGDAFRQGPRR</sequence>
<feature type="domain" description="LysM" evidence="2">
    <location>
        <begin position="33"/>
        <end position="81"/>
    </location>
</feature>
<evidence type="ECO:0000256" key="1">
    <source>
        <dbReference type="SAM" id="SignalP"/>
    </source>
</evidence>
<dbReference type="InterPro" id="IPR018392">
    <property type="entry name" value="LysM"/>
</dbReference>
<dbReference type="PROSITE" id="PS51782">
    <property type="entry name" value="LYSM"/>
    <property type="match status" value="1"/>
</dbReference>
<feature type="signal peptide" evidence="1">
    <location>
        <begin position="1"/>
        <end position="24"/>
    </location>
</feature>
<name>A0A1K1ZXN8_9GAMM</name>
<dbReference type="RefSeq" id="WP_072327188.1">
    <property type="nucleotide sequence ID" value="NZ_FPJW01000014.1"/>
</dbReference>
<dbReference type="SUPFAM" id="SSF54106">
    <property type="entry name" value="LysM domain"/>
    <property type="match status" value="1"/>
</dbReference>
<keyword evidence="4" id="KW-1185">Reference proteome</keyword>
<dbReference type="Gene3D" id="3.10.350.10">
    <property type="entry name" value="LysM domain"/>
    <property type="match status" value="1"/>
</dbReference>
<dbReference type="AlphaFoldDB" id="A0A1K1ZXN8"/>
<accession>A0A1K1ZXN8</accession>
<dbReference type="InterPro" id="IPR036779">
    <property type="entry name" value="LysM_dom_sf"/>
</dbReference>
<feature type="chain" id="PRO_5013358083" evidence="1">
    <location>
        <begin position="25"/>
        <end position="337"/>
    </location>
</feature>
<dbReference type="Proteomes" id="UP000182350">
    <property type="component" value="Unassembled WGS sequence"/>
</dbReference>
<reference evidence="3 4" key="1">
    <citation type="submission" date="2016-11" db="EMBL/GenBank/DDBJ databases">
        <authorList>
            <person name="Jaros S."/>
            <person name="Januszkiewicz K."/>
            <person name="Wedrychowicz H."/>
        </authorList>
    </citation>
    <scope>NUCLEOTIDE SEQUENCE [LARGE SCALE GENOMIC DNA]</scope>
    <source>
        <strain evidence="3 4">DSM 21637</strain>
    </source>
</reference>
<dbReference type="STRING" id="1122209.SAMN02745752_02872"/>
<protein>
    <submittedName>
        <fullName evidence="3">LysM domain-containing protein</fullName>
    </submittedName>
</protein>
<dbReference type="Pfam" id="PF01476">
    <property type="entry name" value="LysM"/>
    <property type="match status" value="1"/>
</dbReference>
<keyword evidence="1" id="KW-0732">Signal</keyword>
<proteinExistence type="predicted"/>
<evidence type="ECO:0000259" key="2">
    <source>
        <dbReference type="PROSITE" id="PS51782"/>
    </source>
</evidence>
<gene>
    <name evidence="3" type="ORF">SAMN02745752_02872</name>
</gene>
<dbReference type="InterPro" id="IPR052196">
    <property type="entry name" value="Bact_Kbp"/>
</dbReference>
<dbReference type="PANTHER" id="PTHR34700:SF8">
    <property type="entry name" value="POTASSIUM BINDING PROTEIN KBP"/>
    <property type="match status" value="1"/>
</dbReference>
<evidence type="ECO:0000313" key="3">
    <source>
        <dbReference type="EMBL" id="SFX78523.1"/>
    </source>
</evidence>
<dbReference type="PANTHER" id="PTHR34700">
    <property type="entry name" value="POTASSIUM BINDING PROTEIN KBP"/>
    <property type="match status" value="1"/>
</dbReference>